<protein>
    <submittedName>
        <fullName evidence="3">Protein EFR3</fullName>
    </submittedName>
</protein>
<dbReference type="VEuPathDB" id="FungiDB:DNF11_0035"/>
<accession>A0A3G2RZ81</accession>
<comment type="similarity">
    <text evidence="1">Belongs to the EFR3 family.</text>
</comment>
<sequence length="821" mass="90570">MLCIRKENHKKLVDACYPDKKALANAAPEFRPKSNELGRLVYYAQSKPPKLSKLGRYLIARAATESRASSRSSSTKTKALFMITLGILQELLASCKTGHAYLASAFQNVLIYALSVAAPRGADPSTWDLDICQRVAVSYALYVQSMPASEVDTDEGMTHAVFQVLSEMQRLGQGKVTEQSRLVWMSGVAGLTHSPVLTTSAFPRFLSLVLPNLLDIVSPLHVPLDKTAALSEEVDADTPLLQNAPSNAVPEYTTRAALKLIWNMLHRSDATQLRIFVINTLAYLDGECQRPSSWEDNEWSLWILALLVQWSPPTSRYIVPHTLVQSLTMTKNASNLRKTRLLQTMHVILERRTDIVGLNMTDLLDGHVYFLLSHVQANPYDLTTVQATIDAICHLASYTVYSDQLDDFVEQFTPHMLRVLQDSHLSDDTKTHSVNALLACIQALVRTHTQSHVPLRTWSSTEALLSSPIPAVRVLYLHTLHVYLQTEAWLIEQGMAKREPVSECISFLHTLASHMHQLAMQGLSDTTKSSTPTDFALMNHVVHMILQVAPTAGVLAFVPPLLALAQETSAPVVSNAALVHHTLTCRWFVGAVFAQISNVWQQQSILDYLHVHHEPTLRDMAPTAPDLSDSYDPSPLEIPHFGLGLYSEAPAYAWDTPFLIEALSSNLALQKLAHVNAKSLQSWFQRQWTASTGEVDAATSARPIFVPSTTPQDLSRAPSMSPTDETSMDVRTLRMALSQPSAEDGKVSTLLRQESCRSPVRSPASLSSAPSTPMASRQGSHMMPTNDARAGGVSAVLDRYTSGRTKRIPTFQPSPTMPPVT</sequence>
<proteinExistence type="inferred from homology"/>
<evidence type="ECO:0000313" key="4">
    <source>
        <dbReference type="Proteomes" id="UP000269793"/>
    </source>
</evidence>
<evidence type="ECO:0000256" key="2">
    <source>
        <dbReference type="SAM" id="MobiDB-lite"/>
    </source>
</evidence>
<dbReference type="InterPro" id="IPR039786">
    <property type="entry name" value="EFR3"/>
</dbReference>
<dbReference type="EMBL" id="CP033148">
    <property type="protein sequence ID" value="AYO40985.1"/>
    <property type="molecule type" value="Genomic_DNA"/>
</dbReference>
<organism evidence="3 4">
    <name type="scientific">Malassezia restricta (strain ATCC 96810 / NBRC 103918 / CBS 7877)</name>
    <name type="common">Seborrheic dermatitis infection agent</name>
    <dbReference type="NCBI Taxonomy" id="425264"/>
    <lineage>
        <taxon>Eukaryota</taxon>
        <taxon>Fungi</taxon>
        <taxon>Dikarya</taxon>
        <taxon>Basidiomycota</taxon>
        <taxon>Ustilaginomycotina</taxon>
        <taxon>Malasseziomycetes</taxon>
        <taxon>Malasseziales</taxon>
        <taxon>Malasseziaceae</taxon>
        <taxon>Malassezia</taxon>
    </lineage>
</organism>
<dbReference type="PANTHER" id="PTHR47766:SF1">
    <property type="entry name" value="PROTEIN EFR3"/>
    <property type="match status" value="1"/>
</dbReference>
<dbReference type="STRING" id="425264.A0A3G2RZ81"/>
<name>A0A3G2RZ81_MALR7</name>
<dbReference type="Proteomes" id="UP000269793">
    <property type="component" value="Chromosome I"/>
</dbReference>
<dbReference type="AlphaFoldDB" id="A0A3G2RZ81"/>
<dbReference type="Pfam" id="PF21072">
    <property type="entry name" value="EFR3"/>
    <property type="match status" value="1"/>
</dbReference>
<gene>
    <name evidence="3" type="primary">EFR3</name>
    <name evidence="3" type="ORF">DNF11_0035</name>
</gene>
<evidence type="ECO:0000256" key="1">
    <source>
        <dbReference type="ARBA" id="ARBA00010216"/>
    </source>
</evidence>
<dbReference type="SUPFAM" id="SSF48371">
    <property type="entry name" value="ARM repeat"/>
    <property type="match status" value="1"/>
</dbReference>
<reference evidence="3 4" key="1">
    <citation type="submission" date="2018-10" db="EMBL/GenBank/DDBJ databases">
        <title>Complete genome sequence of Malassezia restricta CBS 7877.</title>
        <authorList>
            <person name="Morand S.C."/>
            <person name="Bertignac M."/>
            <person name="Iltis A."/>
            <person name="Kolder I."/>
            <person name="Pirovano W."/>
            <person name="Jourdain R."/>
            <person name="Clavaud C."/>
        </authorList>
    </citation>
    <scope>NUCLEOTIDE SEQUENCE [LARGE SCALE GENOMIC DNA]</scope>
    <source>
        <strain evidence="3 4">CBS 7877</strain>
    </source>
</reference>
<feature type="compositionally biased region" description="Low complexity" evidence="2">
    <location>
        <begin position="758"/>
        <end position="776"/>
    </location>
</feature>
<dbReference type="InterPro" id="IPR016024">
    <property type="entry name" value="ARM-type_fold"/>
</dbReference>
<evidence type="ECO:0000313" key="3">
    <source>
        <dbReference type="EMBL" id="AYO40985.1"/>
    </source>
</evidence>
<dbReference type="GO" id="GO:0072659">
    <property type="term" value="P:protein localization to plasma membrane"/>
    <property type="evidence" value="ECO:0007669"/>
    <property type="project" value="InterPro"/>
</dbReference>
<dbReference type="InterPro" id="IPR049150">
    <property type="entry name" value="EFR3_HEAT-like_rpt"/>
</dbReference>
<dbReference type="OrthoDB" id="274691at2759"/>
<dbReference type="PANTHER" id="PTHR47766">
    <property type="entry name" value="PROTEIN EFR3"/>
    <property type="match status" value="1"/>
</dbReference>
<feature type="region of interest" description="Disordered" evidence="2">
    <location>
        <begin position="705"/>
        <end position="728"/>
    </location>
</feature>
<feature type="compositionally biased region" description="Polar residues" evidence="2">
    <location>
        <begin position="707"/>
        <end position="725"/>
    </location>
</feature>
<keyword evidence="4" id="KW-1185">Reference proteome</keyword>
<feature type="region of interest" description="Disordered" evidence="2">
    <location>
        <begin position="754"/>
        <end position="791"/>
    </location>
</feature>